<reference evidence="5" key="1">
    <citation type="submission" date="2021-01" db="EMBL/GenBank/DDBJ databases">
        <authorList>
            <person name="Corre E."/>
            <person name="Pelletier E."/>
            <person name="Niang G."/>
            <person name="Scheremetjew M."/>
            <person name="Finn R."/>
            <person name="Kale V."/>
            <person name="Holt S."/>
            <person name="Cochrane G."/>
            <person name="Meng A."/>
            <person name="Brown T."/>
            <person name="Cohen L."/>
        </authorList>
    </citation>
    <scope>NUCLEOTIDE SEQUENCE</scope>
</reference>
<keyword evidence="2" id="KW-0150">Chloroplast</keyword>
<comment type="subcellular location">
    <subcellularLocation>
        <location evidence="1">Plastid</location>
        <location evidence="1">Chloroplast</location>
    </subcellularLocation>
</comment>
<evidence type="ECO:0000256" key="2">
    <source>
        <dbReference type="ARBA" id="ARBA00022528"/>
    </source>
</evidence>
<keyword evidence="4" id="KW-0812">Transmembrane</keyword>
<gene>
    <name evidence="5" type="ORF">MCHI0186_LOCUS250</name>
</gene>
<evidence type="ECO:0000256" key="4">
    <source>
        <dbReference type="SAM" id="Phobius"/>
    </source>
</evidence>
<dbReference type="Gene3D" id="1.10.3460.10">
    <property type="entry name" value="Chlorophyll a/b binding protein domain"/>
    <property type="match status" value="1"/>
</dbReference>
<accession>A0A7S0JML7</accession>
<dbReference type="SUPFAM" id="SSF103511">
    <property type="entry name" value="Chlorophyll a-b binding protein"/>
    <property type="match status" value="1"/>
</dbReference>
<evidence type="ECO:0000313" key="5">
    <source>
        <dbReference type="EMBL" id="CAD8555307.1"/>
    </source>
</evidence>
<proteinExistence type="predicted"/>
<dbReference type="InterPro" id="IPR022796">
    <property type="entry name" value="Chloroa_b-bind"/>
</dbReference>
<evidence type="ECO:0000256" key="3">
    <source>
        <dbReference type="ARBA" id="ARBA00022640"/>
    </source>
</evidence>
<feature type="transmembrane region" description="Helical" evidence="4">
    <location>
        <begin position="208"/>
        <end position="229"/>
    </location>
</feature>
<keyword evidence="4" id="KW-1133">Transmembrane helix</keyword>
<feature type="transmembrane region" description="Helical" evidence="4">
    <location>
        <begin position="150"/>
        <end position="172"/>
    </location>
</feature>
<sequence>MALATFSSTLSASPVLPAREATVAGRKSVVVKAIFTSTPKKVGTVTPKTIGAKKVTKAAPKKFAKQATNSEGQWSLRRTLSEKKLGEVGDNLGKGVQFGGFTPQNETFVGRVAMLGMFGTCIVEAYTGNGALAQFDLETGLKLWETEDLLIAQISFILFLAVSGFATGGKFISDPASLTPLKPGSWRESFGLTKDGPLLGFFPENELFIGRLAMIGFAGTTLVEAFTGLGPLKQLGLETGLGLNVEEDVIFGAAAFFAVTAFFPSILDKLQGEKN</sequence>
<keyword evidence="3" id="KW-0934">Plastid</keyword>
<protein>
    <submittedName>
        <fullName evidence="5">Uncharacterized protein</fullName>
    </submittedName>
</protein>
<organism evidence="5">
    <name type="scientific">Minchinia chitonis</name>
    <dbReference type="NCBI Taxonomy" id="262233"/>
    <lineage>
        <taxon>Eukaryota</taxon>
        <taxon>Sar</taxon>
        <taxon>Rhizaria</taxon>
        <taxon>Endomyxa</taxon>
        <taxon>Ascetosporea</taxon>
        <taxon>Haplosporida</taxon>
        <taxon>Haplosporidiidae</taxon>
        <taxon>Minchinia</taxon>
    </lineage>
</organism>
<dbReference type="GO" id="GO:0009507">
    <property type="term" value="C:chloroplast"/>
    <property type="evidence" value="ECO:0007669"/>
    <property type="project" value="UniProtKB-SubCell"/>
</dbReference>
<evidence type="ECO:0000256" key="1">
    <source>
        <dbReference type="ARBA" id="ARBA00004229"/>
    </source>
</evidence>
<dbReference type="AlphaFoldDB" id="A0A7S0JML7"/>
<feature type="transmembrane region" description="Helical" evidence="4">
    <location>
        <begin position="249"/>
        <end position="267"/>
    </location>
</feature>
<dbReference type="EMBL" id="HBES01000683">
    <property type="protein sequence ID" value="CAD8555307.1"/>
    <property type="molecule type" value="Transcribed_RNA"/>
</dbReference>
<dbReference type="Pfam" id="PF00504">
    <property type="entry name" value="Chloroa_b-bind"/>
    <property type="match status" value="1"/>
</dbReference>
<name>A0A7S0JML7_9EUKA</name>
<keyword evidence="4" id="KW-0472">Membrane</keyword>